<dbReference type="OrthoDB" id="5639734at2"/>
<keyword evidence="4" id="KW-1185">Reference proteome</keyword>
<dbReference type="Gene3D" id="3.40.50.300">
    <property type="entry name" value="P-loop containing nucleotide triphosphate hydrolases"/>
    <property type="match status" value="1"/>
</dbReference>
<organism evidence="3 4">
    <name type="scientific">Legionella maceachernii</name>
    <dbReference type="NCBI Taxonomy" id="466"/>
    <lineage>
        <taxon>Bacteria</taxon>
        <taxon>Pseudomonadati</taxon>
        <taxon>Pseudomonadota</taxon>
        <taxon>Gammaproteobacteria</taxon>
        <taxon>Legionellales</taxon>
        <taxon>Legionellaceae</taxon>
        <taxon>Legionella</taxon>
    </lineage>
</organism>
<gene>
    <name evidence="3" type="ORF">Lmac_0037</name>
</gene>
<proteinExistence type="predicted"/>
<keyword evidence="2" id="KW-0812">Transmembrane</keyword>
<dbReference type="SUPFAM" id="SSF52540">
    <property type="entry name" value="P-loop containing nucleoside triphosphate hydrolases"/>
    <property type="match status" value="1"/>
</dbReference>
<dbReference type="InterPro" id="IPR001806">
    <property type="entry name" value="Small_GTPase"/>
</dbReference>
<dbReference type="EMBL" id="LNYL01000001">
    <property type="protein sequence ID" value="KTD31993.1"/>
    <property type="molecule type" value="Genomic_DNA"/>
</dbReference>
<dbReference type="GO" id="GO:0005525">
    <property type="term" value="F:GTP binding"/>
    <property type="evidence" value="ECO:0007669"/>
    <property type="project" value="InterPro"/>
</dbReference>
<keyword evidence="1" id="KW-0547">Nucleotide-binding</keyword>
<feature type="transmembrane region" description="Helical" evidence="2">
    <location>
        <begin position="291"/>
        <end position="307"/>
    </location>
</feature>
<comment type="caution">
    <text evidence="3">The sequence shown here is derived from an EMBL/GenBank/DDBJ whole genome shotgun (WGS) entry which is preliminary data.</text>
</comment>
<dbReference type="GO" id="GO:0003924">
    <property type="term" value="F:GTPase activity"/>
    <property type="evidence" value="ECO:0007669"/>
    <property type="project" value="InterPro"/>
</dbReference>
<dbReference type="InterPro" id="IPR027417">
    <property type="entry name" value="P-loop_NTPase"/>
</dbReference>
<dbReference type="AlphaFoldDB" id="A0A0W0WI15"/>
<dbReference type="PRINTS" id="PR00449">
    <property type="entry name" value="RASTRNSFRMNG"/>
</dbReference>
<name>A0A0W0WI15_9GAMM</name>
<reference evidence="3 4" key="1">
    <citation type="submission" date="2015-11" db="EMBL/GenBank/DDBJ databases">
        <title>Genomic analysis of 38 Legionella species identifies large and diverse effector repertoires.</title>
        <authorList>
            <person name="Burstein D."/>
            <person name="Amaro F."/>
            <person name="Zusman T."/>
            <person name="Lifshitz Z."/>
            <person name="Cohen O."/>
            <person name="Gilbert J.A."/>
            <person name="Pupko T."/>
            <person name="Shuman H.A."/>
            <person name="Segal G."/>
        </authorList>
    </citation>
    <scope>NUCLEOTIDE SEQUENCE [LARGE SCALE GENOMIC DNA]</scope>
    <source>
        <strain evidence="3 4">PX-1-G2-E2</strain>
    </source>
</reference>
<dbReference type="STRING" id="466.Lmac_0037"/>
<dbReference type="SMART" id="SM00175">
    <property type="entry name" value="RAB"/>
    <property type="match status" value="1"/>
</dbReference>
<dbReference type="Pfam" id="PF00071">
    <property type="entry name" value="Ras"/>
    <property type="match status" value="1"/>
</dbReference>
<feature type="transmembrane region" description="Helical" evidence="2">
    <location>
        <begin position="266"/>
        <end position="285"/>
    </location>
</feature>
<dbReference type="PATRIC" id="fig|466.6.peg.38"/>
<evidence type="ECO:0000256" key="2">
    <source>
        <dbReference type="SAM" id="Phobius"/>
    </source>
</evidence>
<dbReference type="Proteomes" id="UP000054908">
    <property type="component" value="Unassembled WGS sequence"/>
</dbReference>
<dbReference type="RefSeq" id="WP_058450880.1">
    <property type="nucleotide sequence ID" value="NZ_CAAAIB010000003.1"/>
</dbReference>
<sequence>MPNITATFFGESGSGKTALIEQFTQRTVPEDESGVVYNIARVESTKIQLWDLSGKHPNLANNARIYLADCNVCVYTIDLTSPFNKEQFLAHLEIIKGSAPNTSLILVGCKSDLPRKIDHLSFQRIMEEYNIPYGFITSSATGEGVNQLFSAIAKSGNYQKVRAYVSSQARKFSASEPTLADLKILIHPISPLYGAIENLEQLATELAITQQSMIKEALIELLIGLNDSEKNKEDIIKAFVLKCEVALKQASDLGISKTTLSQISKGVLVVAVASTLAAFVASSIFSLGITTLFIAGLVGTGVGAHLVKSGFFKSPLSYAVEQIQTAAQDKNMFIEQPVEQPILVL</sequence>
<keyword evidence="2" id="KW-0472">Membrane</keyword>
<evidence type="ECO:0000313" key="3">
    <source>
        <dbReference type="EMBL" id="KTD31993.1"/>
    </source>
</evidence>
<accession>A0A0W0WI15</accession>
<keyword evidence="2" id="KW-1133">Transmembrane helix</keyword>
<evidence type="ECO:0000313" key="4">
    <source>
        <dbReference type="Proteomes" id="UP000054908"/>
    </source>
</evidence>
<evidence type="ECO:0000256" key="1">
    <source>
        <dbReference type="ARBA" id="ARBA00022741"/>
    </source>
</evidence>
<protein>
    <submittedName>
        <fullName evidence="3">Rho GTPase (Miro-like)</fullName>
    </submittedName>
</protein>
<dbReference type="PANTHER" id="PTHR47978">
    <property type="match status" value="1"/>
</dbReference>